<evidence type="ECO:0000313" key="4">
    <source>
        <dbReference type="Proteomes" id="UP001283366"/>
    </source>
</evidence>
<dbReference type="EMBL" id="JAWRCO010000002">
    <property type="protein sequence ID" value="MDW6004800.1"/>
    <property type="molecule type" value="Genomic_DNA"/>
</dbReference>
<reference evidence="2 3" key="1">
    <citation type="submission" date="2017-05" db="EMBL/GenBank/DDBJ databases">
        <authorList>
            <person name="Song R."/>
            <person name="Chenine A.L."/>
            <person name="Ruprecht R.M."/>
        </authorList>
    </citation>
    <scope>NUCLEOTIDE SEQUENCE [LARGE SCALE GENOMIC DNA]</scope>
    <source>
        <strain evidence="2 3">CECT 7927</strain>
    </source>
</reference>
<evidence type="ECO:0000313" key="2">
    <source>
        <dbReference type="EMBL" id="SMS01091.1"/>
    </source>
</evidence>
<accession>A0A1Y6IVP1</accession>
<name>A0A1Y6IVP1_9VIBR</name>
<sequence length="70" mass="8051">MKQDNLSHSLTEADQSVKDFIASLYETFSFQLKQKDEPLVQLEYFGAVMEVRLLSFDGVYKSQVKKAENS</sequence>
<proteinExistence type="predicted"/>
<keyword evidence="4" id="KW-1185">Reference proteome</keyword>
<evidence type="ECO:0000313" key="3">
    <source>
        <dbReference type="Proteomes" id="UP000196125"/>
    </source>
</evidence>
<dbReference type="Proteomes" id="UP001283366">
    <property type="component" value="Unassembled WGS sequence"/>
</dbReference>
<reference evidence="1 4" key="2">
    <citation type="submission" date="2023-11" db="EMBL/GenBank/DDBJ databases">
        <title>Plant-associative lifestyle of Vibrio porteresiae and its evolutionary dynamics.</title>
        <authorList>
            <person name="Rameshkumar N."/>
            <person name="Kirti K."/>
        </authorList>
    </citation>
    <scope>NUCLEOTIDE SEQUENCE [LARGE SCALE GENOMIC DNA]</scope>
    <source>
        <strain evidence="1 4">MSSRF38</strain>
    </source>
</reference>
<dbReference type="EMBL" id="FXXI01000003">
    <property type="protein sequence ID" value="SMS01091.1"/>
    <property type="molecule type" value="Genomic_DNA"/>
</dbReference>
<dbReference type="RefSeq" id="WP_234993584.1">
    <property type="nucleotide sequence ID" value="NZ_AP024884.1"/>
</dbReference>
<dbReference type="AlphaFoldDB" id="A0A1Y6IVP1"/>
<organism evidence="2 3">
    <name type="scientific">Vibrio mangrovi</name>
    <dbReference type="NCBI Taxonomy" id="474394"/>
    <lineage>
        <taxon>Bacteria</taxon>
        <taxon>Pseudomonadati</taxon>
        <taxon>Pseudomonadota</taxon>
        <taxon>Gammaproteobacteria</taxon>
        <taxon>Vibrionales</taxon>
        <taxon>Vibrionaceae</taxon>
        <taxon>Vibrio</taxon>
    </lineage>
</organism>
<dbReference type="Proteomes" id="UP000196125">
    <property type="component" value="Unassembled WGS sequence"/>
</dbReference>
<gene>
    <name evidence="1" type="ORF">SBX37_18230</name>
    <name evidence="2" type="ORF">VIM7927_02368</name>
</gene>
<protein>
    <submittedName>
        <fullName evidence="2">Uncharacterized protein</fullName>
    </submittedName>
</protein>
<evidence type="ECO:0000313" key="1">
    <source>
        <dbReference type="EMBL" id="MDW6004800.1"/>
    </source>
</evidence>